<protein>
    <recommendedName>
        <fullName evidence="10">UDP-N-acetylglucosamine--N-acetylmuramyl-(pentapeptide) pyrophosphoryl-undecaprenol N-acetylglucosamine transferase</fullName>
        <ecNumber evidence="10">2.4.1.227</ecNumber>
    </recommendedName>
    <alternativeName>
        <fullName evidence="10">Undecaprenyl-PP-MurNAc-pentapeptide-UDPGlcNAc GlcNAc transferase</fullName>
    </alternativeName>
</protein>
<comment type="function">
    <text evidence="10">Cell wall formation. Catalyzes the transfer of a GlcNAc subunit on undecaprenyl-pyrophosphoryl-MurNAc-pentapeptide (lipid intermediate I) to form undecaprenyl-pyrophosphoryl-MurNAc-(pentapeptide)GlcNAc (lipid intermediate II).</text>
</comment>
<feature type="binding site" evidence="10">
    <location>
        <position position="247"/>
    </location>
    <ligand>
        <name>UDP-N-acetyl-alpha-D-glucosamine</name>
        <dbReference type="ChEBI" id="CHEBI:57705"/>
    </ligand>
</feature>
<feature type="domain" description="Glycosyl transferase family 28 C-terminal" evidence="12">
    <location>
        <begin position="187"/>
        <end position="348"/>
    </location>
</feature>
<keyword evidence="6 10" id="KW-0573">Peptidoglycan synthesis</keyword>
<dbReference type="Pfam" id="PF03033">
    <property type="entry name" value="Glyco_transf_28"/>
    <property type="match status" value="1"/>
</dbReference>
<dbReference type="RefSeq" id="WP_124329206.1">
    <property type="nucleotide sequence ID" value="NZ_BEXT01000001.1"/>
</dbReference>
<evidence type="ECO:0000313" key="14">
    <source>
        <dbReference type="Proteomes" id="UP000288096"/>
    </source>
</evidence>
<feature type="binding site" evidence="10">
    <location>
        <position position="193"/>
    </location>
    <ligand>
        <name>UDP-N-acetyl-alpha-D-glucosamine</name>
        <dbReference type="ChEBI" id="CHEBI:57705"/>
    </ligand>
</feature>
<comment type="subcellular location">
    <subcellularLocation>
        <location evidence="10">Cell membrane</location>
        <topology evidence="10">Peripheral membrane protein</topology>
        <orientation evidence="10">Cytoplasmic side</orientation>
    </subcellularLocation>
</comment>
<keyword evidence="8 10" id="KW-0131">Cell cycle</keyword>
<sequence>MNRPLNIIIAGGGTGGHLFPGIAIADGFRDRNRHTRILFVSVGRPFELEVLAKAGYPHRKVTSEGFKGRGLRSKARSVMKIPLGIFEAGRIIREFGADLVIGVGGYSAGPVVMAARLMGIRTALHEQNILPGITNRILARFVDRIYTSFQNTAGGFAPEKTLFTGNPVRRTVLAPEPGTEAGDFFNVLIVGGSQGAHRINTALAEALPHLRNRSRFSFVHQTGPRDREWVRAAYGKHGVRSTVRPFIDDMGRQYGRADLLICRAGATTVAEITAIGKGAILIPFPFAADNHQVMNARTLAAAGAAEMVEEKDLTGRVLADRIRHYADRPALLAEMAGRSGALGRADAAAAIADDCCRLSGRESDTDTERKRT</sequence>
<evidence type="ECO:0000256" key="7">
    <source>
        <dbReference type="ARBA" id="ARBA00023136"/>
    </source>
</evidence>
<evidence type="ECO:0000256" key="4">
    <source>
        <dbReference type="ARBA" id="ARBA00022679"/>
    </source>
</evidence>
<dbReference type="PANTHER" id="PTHR21015:SF22">
    <property type="entry name" value="GLYCOSYLTRANSFERASE"/>
    <property type="match status" value="1"/>
</dbReference>
<evidence type="ECO:0000256" key="2">
    <source>
        <dbReference type="ARBA" id="ARBA00022618"/>
    </source>
</evidence>
<dbReference type="Pfam" id="PF04101">
    <property type="entry name" value="Glyco_tran_28_C"/>
    <property type="match status" value="1"/>
</dbReference>
<dbReference type="EC" id="2.4.1.227" evidence="10"/>
<feature type="binding site" evidence="10">
    <location>
        <position position="169"/>
    </location>
    <ligand>
        <name>UDP-N-acetyl-alpha-D-glucosamine</name>
        <dbReference type="ChEBI" id="CHEBI:57705"/>
    </ligand>
</feature>
<dbReference type="OrthoDB" id="9808936at2"/>
<dbReference type="InterPro" id="IPR006009">
    <property type="entry name" value="GlcNAc_MurG"/>
</dbReference>
<dbReference type="Gene3D" id="3.40.50.2000">
    <property type="entry name" value="Glycogen Phosphorylase B"/>
    <property type="match status" value="2"/>
</dbReference>
<dbReference type="GO" id="GO:0051991">
    <property type="term" value="F:UDP-N-acetyl-D-glucosamine:N-acetylmuramoyl-L-alanyl-D-glutamyl-meso-2,6-diaminopimelyl-D-alanyl-D-alanine-diphosphoundecaprenol 4-beta-N-acetylglucosaminlytransferase activity"/>
    <property type="evidence" value="ECO:0007669"/>
    <property type="project" value="RHEA"/>
</dbReference>
<evidence type="ECO:0000259" key="11">
    <source>
        <dbReference type="Pfam" id="PF03033"/>
    </source>
</evidence>
<dbReference type="InterPro" id="IPR004276">
    <property type="entry name" value="GlycoTrans_28_N"/>
</dbReference>
<name>A0A401FYF0_9BACT</name>
<feature type="binding site" evidence="10">
    <location>
        <position position="292"/>
    </location>
    <ligand>
        <name>UDP-N-acetyl-alpha-D-glucosamine</name>
        <dbReference type="ChEBI" id="CHEBI:57705"/>
    </ligand>
</feature>
<dbReference type="HAMAP" id="MF_00033">
    <property type="entry name" value="MurG"/>
    <property type="match status" value="1"/>
</dbReference>
<evidence type="ECO:0000256" key="3">
    <source>
        <dbReference type="ARBA" id="ARBA00022676"/>
    </source>
</evidence>
<dbReference type="InterPro" id="IPR007235">
    <property type="entry name" value="Glyco_trans_28_C"/>
</dbReference>
<dbReference type="GO" id="GO:0005975">
    <property type="term" value="P:carbohydrate metabolic process"/>
    <property type="evidence" value="ECO:0007669"/>
    <property type="project" value="InterPro"/>
</dbReference>
<dbReference type="EMBL" id="BEXT01000001">
    <property type="protein sequence ID" value="GBC61985.1"/>
    <property type="molecule type" value="Genomic_DNA"/>
</dbReference>
<dbReference type="GO" id="GO:0051301">
    <property type="term" value="P:cell division"/>
    <property type="evidence" value="ECO:0007669"/>
    <property type="project" value="UniProtKB-KW"/>
</dbReference>
<evidence type="ECO:0000256" key="6">
    <source>
        <dbReference type="ARBA" id="ARBA00022984"/>
    </source>
</evidence>
<evidence type="ECO:0000256" key="5">
    <source>
        <dbReference type="ARBA" id="ARBA00022960"/>
    </source>
</evidence>
<feature type="binding site" evidence="10">
    <location>
        <begin position="14"/>
        <end position="16"/>
    </location>
    <ligand>
        <name>UDP-N-acetyl-alpha-D-glucosamine</name>
        <dbReference type="ChEBI" id="CHEBI:57705"/>
    </ligand>
</feature>
<comment type="caution">
    <text evidence="13">The sequence shown here is derived from an EMBL/GenBank/DDBJ whole genome shotgun (WGS) entry which is preliminary data.</text>
</comment>
<proteinExistence type="inferred from homology"/>
<comment type="caution">
    <text evidence="10">Lacks conserved residue(s) required for the propagation of feature annotation.</text>
</comment>
<keyword evidence="1 10" id="KW-1003">Cell membrane</keyword>
<evidence type="ECO:0000256" key="1">
    <source>
        <dbReference type="ARBA" id="ARBA00022475"/>
    </source>
</evidence>
<feature type="domain" description="Glycosyltransferase family 28 N-terminal" evidence="11">
    <location>
        <begin position="7"/>
        <end position="147"/>
    </location>
</feature>
<keyword evidence="3 10" id="KW-0328">Glycosyltransferase</keyword>
<keyword evidence="14" id="KW-1185">Reference proteome</keyword>
<evidence type="ECO:0000259" key="12">
    <source>
        <dbReference type="Pfam" id="PF04101"/>
    </source>
</evidence>
<keyword evidence="5 10" id="KW-0133">Cell shape</keyword>
<comment type="catalytic activity">
    <reaction evidence="10">
        <text>di-trans,octa-cis-undecaprenyl diphospho-N-acetyl-alpha-D-muramoyl-L-alanyl-D-glutamyl-meso-2,6-diaminopimeloyl-D-alanyl-D-alanine + UDP-N-acetyl-alpha-D-glucosamine = di-trans,octa-cis-undecaprenyl diphospho-[N-acetyl-alpha-D-glucosaminyl-(1-&gt;4)]-N-acetyl-alpha-D-muramoyl-L-alanyl-D-glutamyl-meso-2,6-diaminopimeloyl-D-alanyl-D-alanine + UDP + H(+)</text>
        <dbReference type="Rhea" id="RHEA:31227"/>
        <dbReference type="ChEBI" id="CHEBI:15378"/>
        <dbReference type="ChEBI" id="CHEBI:57705"/>
        <dbReference type="ChEBI" id="CHEBI:58223"/>
        <dbReference type="ChEBI" id="CHEBI:61387"/>
        <dbReference type="ChEBI" id="CHEBI:61388"/>
        <dbReference type="EC" id="2.4.1.227"/>
    </reaction>
</comment>
<evidence type="ECO:0000313" key="13">
    <source>
        <dbReference type="EMBL" id="GBC61985.1"/>
    </source>
</evidence>
<evidence type="ECO:0000256" key="10">
    <source>
        <dbReference type="HAMAP-Rule" id="MF_00033"/>
    </source>
</evidence>
<dbReference type="UniPathway" id="UPA00219"/>
<comment type="pathway">
    <text evidence="10">Cell wall biogenesis; peptidoglycan biosynthesis.</text>
</comment>
<dbReference type="GO" id="GO:0009252">
    <property type="term" value="P:peptidoglycan biosynthetic process"/>
    <property type="evidence" value="ECO:0007669"/>
    <property type="project" value="UniProtKB-UniRule"/>
</dbReference>
<comment type="similarity">
    <text evidence="10">Belongs to the glycosyltransferase 28 family. MurG subfamily.</text>
</comment>
<dbReference type="GO" id="GO:0005886">
    <property type="term" value="C:plasma membrane"/>
    <property type="evidence" value="ECO:0007669"/>
    <property type="project" value="UniProtKB-SubCell"/>
</dbReference>
<keyword evidence="2 10" id="KW-0132">Cell division</keyword>
<dbReference type="PANTHER" id="PTHR21015">
    <property type="entry name" value="UDP-N-ACETYLGLUCOSAMINE--N-ACETYLMURAMYL-(PENTAPEPTIDE) PYROPHOSPHORYL-UNDECAPRENOL N-ACETYLGLUCOSAMINE TRANSFERASE 1"/>
    <property type="match status" value="1"/>
</dbReference>
<dbReference type="AlphaFoldDB" id="A0A401FYF0"/>
<dbReference type="SUPFAM" id="SSF53756">
    <property type="entry name" value="UDP-Glycosyltransferase/glycogen phosphorylase"/>
    <property type="match status" value="1"/>
</dbReference>
<evidence type="ECO:0000256" key="9">
    <source>
        <dbReference type="ARBA" id="ARBA00023316"/>
    </source>
</evidence>
<keyword evidence="4 10" id="KW-0808">Transferase</keyword>
<gene>
    <name evidence="10" type="primary">murG</name>
    <name evidence="13" type="ORF">DENIS_2948</name>
</gene>
<keyword evidence="7 10" id="KW-0472">Membrane</keyword>
<dbReference type="Proteomes" id="UP000288096">
    <property type="component" value="Unassembled WGS sequence"/>
</dbReference>
<dbReference type="GO" id="GO:0050511">
    <property type="term" value="F:undecaprenyldiphospho-muramoylpentapeptide beta-N-acetylglucosaminyltransferase activity"/>
    <property type="evidence" value="ECO:0007669"/>
    <property type="project" value="UniProtKB-UniRule"/>
</dbReference>
<dbReference type="NCBIfam" id="TIGR01133">
    <property type="entry name" value="murG"/>
    <property type="match status" value="1"/>
</dbReference>
<keyword evidence="9 10" id="KW-0961">Cell wall biogenesis/degradation</keyword>
<dbReference type="GO" id="GO:0071555">
    <property type="term" value="P:cell wall organization"/>
    <property type="evidence" value="ECO:0007669"/>
    <property type="project" value="UniProtKB-KW"/>
</dbReference>
<accession>A0A401FYF0</accession>
<reference evidence="14" key="1">
    <citation type="submission" date="2017-11" db="EMBL/GenBank/DDBJ databases">
        <authorList>
            <person name="Watanabe M."/>
            <person name="Kojima H."/>
        </authorList>
    </citation>
    <scope>NUCLEOTIDE SEQUENCE [LARGE SCALE GENOMIC DNA]</scope>
    <source>
        <strain evidence="14">Tokyo 01</strain>
    </source>
</reference>
<dbReference type="GO" id="GO:0008360">
    <property type="term" value="P:regulation of cell shape"/>
    <property type="evidence" value="ECO:0007669"/>
    <property type="project" value="UniProtKB-KW"/>
</dbReference>
<reference evidence="14" key="2">
    <citation type="submission" date="2019-01" db="EMBL/GenBank/DDBJ databases">
        <title>Genome sequence of Desulfonema ishimotonii strain Tokyo 01.</title>
        <authorList>
            <person name="Fukui M."/>
        </authorList>
    </citation>
    <scope>NUCLEOTIDE SEQUENCE [LARGE SCALE GENOMIC DNA]</scope>
    <source>
        <strain evidence="14">Tokyo 01</strain>
    </source>
</reference>
<organism evidence="13 14">
    <name type="scientific">Desulfonema ishimotonii</name>
    <dbReference type="NCBI Taxonomy" id="45657"/>
    <lineage>
        <taxon>Bacteria</taxon>
        <taxon>Pseudomonadati</taxon>
        <taxon>Thermodesulfobacteriota</taxon>
        <taxon>Desulfobacteria</taxon>
        <taxon>Desulfobacterales</taxon>
        <taxon>Desulfococcaceae</taxon>
        <taxon>Desulfonema</taxon>
    </lineage>
</organism>
<feature type="binding site" evidence="10">
    <location>
        <position position="128"/>
    </location>
    <ligand>
        <name>UDP-N-acetyl-alpha-D-glucosamine</name>
        <dbReference type="ChEBI" id="CHEBI:57705"/>
    </ligand>
</feature>
<evidence type="ECO:0000256" key="8">
    <source>
        <dbReference type="ARBA" id="ARBA00023306"/>
    </source>
</evidence>
<dbReference type="CDD" id="cd03785">
    <property type="entry name" value="GT28_MurG"/>
    <property type="match status" value="1"/>
</dbReference>